<gene>
    <name evidence="3" type="ORF">KC19_2G025100</name>
</gene>
<dbReference type="Pfam" id="PF07647">
    <property type="entry name" value="SAM_2"/>
    <property type="match status" value="1"/>
</dbReference>
<feature type="transmembrane region" description="Helical" evidence="1">
    <location>
        <begin position="247"/>
        <end position="273"/>
    </location>
</feature>
<keyword evidence="4" id="KW-1185">Reference proteome</keyword>
<evidence type="ECO:0000313" key="4">
    <source>
        <dbReference type="Proteomes" id="UP000822688"/>
    </source>
</evidence>
<reference evidence="3" key="1">
    <citation type="submission" date="2020-06" db="EMBL/GenBank/DDBJ databases">
        <title>WGS assembly of Ceratodon purpureus strain R40.</title>
        <authorList>
            <person name="Carey S.B."/>
            <person name="Jenkins J."/>
            <person name="Shu S."/>
            <person name="Lovell J.T."/>
            <person name="Sreedasyam A."/>
            <person name="Maumus F."/>
            <person name="Tiley G.P."/>
            <person name="Fernandez-Pozo N."/>
            <person name="Barry K."/>
            <person name="Chen C."/>
            <person name="Wang M."/>
            <person name="Lipzen A."/>
            <person name="Daum C."/>
            <person name="Saski C.A."/>
            <person name="Payton A.C."/>
            <person name="Mcbreen J.C."/>
            <person name="Conrad R.E."/>
            <person name="Kollar L.M."/>
            <person name="Olsson S."/>
            <person name="Huttunen S."/>
            <person name="Landis J.B."/>
            <person name="Wickett N.J."/>
            <person name="Johnson M.G."/>
            <person name="Rensing S.A."/>
            <person name="Grimwood J."/>
            <person name="Schmutz J."/>
            <person name="Mcdaniel S.F."/>
        </authorList>
    </citation>
    <scope>NUCLEOTIDE SEQUENCE</scope>
    <source>
        <strain evidence="3">R40</strain>
    </source>
</reference>
<feature type="transmembrane region" description="Helical" evidence="1">
    <location>
        <begin position="203"/>
        <end position="226"/>
    </location>
</feature>
<sequence>MATDDSNFVFSLLKKHSRILKLQKPCSISCHCRCEHRHLHFSFTPKSVTMAVSICSMQYTHVHKLVSPVVGRIRISSGDFAGKRFAAGARSRVSVLSVSGRISGAVAIRRSSALRGRFLGEFVVADVQRRAFRLRGLGVRAGIKKEVERAVSEFEVGLQEGRPEDDLSQLAVSLPLGLASFEGLFLVGWVASLRGLLPGSRGFFGAADLILCGVMVANCVVGWYALEHSRSEVDGLPKEKRARKVKAAGPGLVDMGFSLAVSFIPFANLFLWLKFATKQRHLSAKAKAALVANALVYEGPRLFALLLLFSGGLWVFLQVGLVSNVALFLSALHRPFEEARIKNEKVLMEVSSAKTIGGKKGPKPPEISPEEKERIARLRELEEFDQLLAQRSPPGSVLLPGNAKEWTVGETMEWLGQQGLARYATAFAENHIDGALLVQLTNDDLRDELKILSFGDRRKLELLIRELRDR</sequence>
<evidence type="ECO:0000313" key="3">
    <source>
        <dbReference type="EMBL" id="KAG0585610.1"/>
    </source>
</evidence>
<name>A0A8T0IPC5_CERPU</name>
<dbReference type="InterPro" id="IPR013761">
    <property type="entry name" value="SAM/pointed_sf"/>
</dbReference>
<feature type="domain" description="SAM" evidence="2">
    <location>
        <begin position="406"/>
        <end position="470"/>
    </location>
</feature>
<evidence type="ECO:0000256" key="1">
    <source>
        <dbReference type="SAM" id="Phobius"/>
    </source>
</evidence>
<dbReference type="Proteomes" id="UP000822688">
    <property type="component" value="Chromosome 2"/>
</dbReference>
<organism evidence="3 4">
    <name type="scientific">Ceratodon purpureus</name>
    <name type="common">Fire moss</name>
    <name type="synonym">Dicranum purpureum</name>
    <dbReference type="NCBI Taxonomy" id="3225"/>
    <lineage>
        <taxon>Eukaryota</taxon>
        <taxon>Viridiplantae</taxon>
        <taxon>Streptophyta</taxon>
        <taxon>Embryophyta</taxon>
        <taxon>Bryophyta</taxon>
        <taxon>Bryophytina</taxon>
        <taxon>Bryopsida</taxon>
        <taxon>Dicranidae</taxon>
        <taxon>Pseudoditrichales</taxon>
        <taxon>Ditrichaceae</taxon>
        <taxon>Ceratodon</taxon>
    </lineage>
</organism>
<dbReference type="InterPro" id="IPR001660">
    <property type="entry name" value="SAM"/>
</dbReference>
<dbReference type="EMBL" id="CM026422">
    <property type="protein sequence ID" value="KAG0585610.1"/>
    <property type="molecule type" value="Genomic_DNA"/>
</dbReference>
<dbReference type="OrthoDB" id="1934836at2759"/>
<dbReference type="PROSITE" id="PS50105">
    <property type="entry name" value="SAM_DOMAIN"/>
    <property type="match status" value="1"/>
</dbReference>
<dbReference type="SMART" id="SM00454">
    <property type="entry name" value="SAM"/>
    <property type="match status" value="1"/>
</dbReference>
<protein>
    <recommendedName>
        <fullName evidence="2">SAM domain-containing protein</fullName>
    </recommendedName>
</protein>
<keyword evidence="1" id="KW-1133">Transmembrane helix</keyword>
<comment type="caution">
    <text evidence="3">The sequence shown here is derived from an EMBL/GenBank/DDBJ whole genome shotgun (WGS) entry which is preliminary data.</text>
</comment>
<keyword evidence="1" id="KW-0812">Transmembrane</keyword>
<keyword evidence="1" id="KW-0472">Membrane</keyword>
<dbReference type="AlphaFoldDB" id="A0A8T0IPC5"/>
<dbReference type="Gene3D" id="1.10.150.50">
    <property type="entry name" value="Transcription Factor, Ets-1"/>
    <property type="match status" value="1"/>
</dbReference>
<dbReference type="SUPFAM" id="SSF47769">
    <property type="entry name" value="SAM/Pointed domain"/>
    <property type="match status" value="1"/>
</dbReference>
<evidence type="ECO:0000259" key="2">
    <source>
        <dbReference type="PROSITE" id="PS50105"/>
    </source>
</evidence>
<feature type="transmembrane region" description="Helical" evidence="1">
    <location>
        <begin position="302"/>
        <end position="332"/>
    </location>
</feature>
<accession>A0A8T0IPC5</accession>
<proteinExistence type="predicted"/>